<dbReference type="GO" id="GO:0043565">
    <property type="term" value="F:sequence-specific DNA binding"/>
    <property type="evidence" value="ECO:0007669"/>
    <property type="project" value="TreeGrafter"/>
</dbReference>
<evidence type="ECO:0000256" key="3">
    <source>
        <dbReference type="ARBA" id="ARBA00023125"/>
    </source>
</evidence>
<comment type="similarity">
    <text evidence="1">Belongs to the LysR transcriptional regulatory family.</text>
</comment>
<sequence>MKRGTLPLTALRAFEATMRHGQMRLAADELGVTHGAISRQVRGLEDMLGVVLFEGPRNRLAPSEAALALQPALTEAFDGIETAIERIVARERRVIDVSCTSTLAMRWLIPQLVHFQAEHPEIEIRLTADHGPVDFSRHSFDVAIRVGAGPWPDGAVLELFPDRVGPVLSPKLLPLVEAGTVLDVPLLHTSTRPDAWPDWCRQTGLPDPDGGRVFEHFYFMLEAATAGLGAAIAPDVLIRDDLAAGRLVAPFGFHPSGLSYVALSPPRACRDAETFVAWLAVRAELLPQA</sequence>
<evidence type="ECO:0000256" key="2">
    <source>
        <dbReference type="ARBA" id="ARBA00023015"/>
    </source>
</evidence>
<dbReference type="InterPro" id="IPR036390">
    <property type="entry name" value="WH_DNA-bd_sf"/>
</dbReference>
<dbReference type="SUPFAM" id="SSF53850">
    <property type="entry name" value="Periplasmic binding protein-like II"/>
    <property type="match status" value="1"/>
</dbReference>
<protein>
    <submittedName>
        <fullName evidence="6">DNA-binding transcriptional LysR family regulator</fullName>
    </submittedName>
</protein>
<dbReference type="EMBL" id="JAUSUL010000004">
    <property type="protein sequence ID" value="MDQ0316934.1"/>
    <property type="molecule type" value="Genomic_DNA"/>
</dbReference>
<dbReference type="InterPro" id="IPR005119">
    <property type="entry name" value="LysR_subst-bd"/>
</dbReference>
<dbReference type="AlphaFoldDB" id="A0AAE4AVR2"/>
<dbReference type="FunFam" id="3.40.190.10:FF:000017">
    <property type="entry name" value="Glycine cleavage system transcriptional activator"/>
    <property type="match status" value="1"/>
</dbReference>
<keyword evidence="4" id="KW-0804">Transcription</keyword>
<dbReference type="Gene3D" id="3.40.190.10">
    <property type="entry name" value="Periplasmic binding protein-like II"/>
    <property type="match status" value="2"/>
</dbReference>
<keyword evidence="2" id="KW-0805">Transcription regulation</keyword>
<dbReference type="Proteomes" id="UP001229244">
    <property type="component" value="Unassembled WGS sequence"/>
</dbReference>
<keyword evidence="7" id="KW-1185">Reference proteome</keyword>
<evidence type="ECO:0000313" key="7">
    <source>
        <dbReference type="Proteomes" id="UP001229244"/>
    </source>
</evidence>
<dbReference type="Pfam" id="PF03466">
    <property type="entry name" value="LysR_substrate"/>
    <property type="match status" value="1"/>
</dbReference>
<dbReference type="RefSeq" id="WP_306886828.1">
    <property type="nucleotide sequence ID" value="NZ_JAUSUL010000004.1"/>
</dbReference>
<dbReference type="Gene3D" id="1.10.10.10">
    <property type="entry name" value="Winged helix-like DNA-binding domain superfamily/Winged helix DNA-binding domain"/>
    <property type="match status" value="1"/>
</dbReference>
<dbReference type="GO" id="GO:0006351">
    <property type="term" value="P:DNA-templated transcription"/>
    <property type="evidence" value="ECO:0007669"/>
    <property type="project" value="TreeGrafter"/>
</dbReference>
<dbReference type="PROSITE" id="PS50931">
    <property type="entry name" value="HTH_LYSR"/>
    <property type="match status" value="1"/>
</dbReference>
<organism evidence="6 7">
    <name type="scientific">Amorphus orientalis</name>
    <dbReference type="NCBI Taxonomy" id="649198"/>
    <lineage>
        <taxon>Bacteria</taxon>
        <taxon>Pseudomonadati</taxon>
        <taxon>Pseudomonadota</taxon>
        <taxon>Alphaproteobacteria</taxon>
        <taxon>Hyphomicrobiales</taxon>
        <taxon>Amorphaceae</taxon>
        <taxon>Amorphus</taxon>
    </lineage>
</organism>
<name>A0AAE4AVR2_9HYPH</name>
<dbReference type="Pfam" id="PF00126">
    <property type="entry name" value="HTH_1"/>
    <property type="match status" value="1"/>
</dbReference>
<reference evidence="6" key="1">
    <citation type="submission" date="2023-07" db="EMBL/GenBank/DDBJ databases">
        <title>Genomic Encyclopedia of Type Strains, Phase IV (KMG-IV): sequencing the most valuable type-strain genomes for metagenomic binning, comparative biology and taxonomic classification.</title>
        <authorList>
            <person name="Goeker M."/>
        </authorList>
    </citation>
    <scope>NUCLEOTIDE SEQUENCE</scope>
    <source>
        <strain evidence="6">DSM 21202</strain>
    </source>
</reference>
<keyword evidence="3 6" id="KW-0238">DNA-binding</keyword>
<comment type="caution">
    <text evidence="6">The sequence shown here is derived from an EMBL/GenBank/DDBJ whole genome shotgun (WGS) entry which is preliminary data.</text>
</comment>
<dbReference type="SUPFAM" id="SSF46785">
    <property type="entry name" value="Winged helix' DNA-binding domain"/>
    <property type="match status" value="1"/>
</dbReference>
<proteinExistence type="inferred from homology"/>
<evidence type="ECO:0000259" key="5">
    <source>
        <dbReference type="PROSITE" id="PS50931"/>
    </source>
</evidence>
<feature type="domain" description="HTH lysR-type" evidence="5">
    <location>
        <begin position="6"/>
        <end position="63"/>
    </location>
</feature>
<gene>
    <name evidence="6" type="ORF">J2S73_003411</name>
</gene>
<dbReference type="GO" id="GO:0003700">
    <property type="term" value="F:DNA-binding transcription factor activity"/>
    <property type="evidence" value="ECO:0007669"/>
    <property type="project" value="InterPro"/>
</dbReference>
<dbReference type="InterPro" id="IPR000847">
    <property type="entry name" value="LysR_HTH_N"/>
</dbReference>
<dbReference type="PANTHER" id="PTHR30537:SF74">
    <property type="entry name" value="HTH-TYPE TRANSCRIPTIONAL REGULATOR TRPI"/>
    <property type="match status" value="1"/>
</dbReference>
<dbReference type="InterPro" id="IPR058163">
    <property type="entry name" value="LysR-type_TF_proteobact-type"/>
</dbReference>
<evidence type="ECO:0000256" key="1">
    <source>
        <dbReference type="ARBA" id="ARBA00009437"/>
    </source>
</evidence>
<evidence type="ECO:0000256" key="4">
    <source>
        <dbReference type="ARBA" id="ARBA00023163"/>
    </source>
</evidence>
<evidence type="ECO:0000313" key="6">
    <source>
        <dbReference type="EMBL" id="MDQ0316934.1"/>
    </source>
</evidence>
<accession>A0AAE4AVR2</accession>
<dbReference type="PANTHER" id="PTHR30537">
    <property type="entry name" value="HTH-TYPE TRANSCRIPTIONAL REGULATOR"/>
    <property type="match status" value="1"/>
</dbReference>
<dbReference type="InterPro" id="IPR036388">
    <property type="entry name" value="WH-like_DNA-bd_sf"/>
</dbReference>